<dbReference type="SUPFAM" id="SSF88697">
    <property type="entry name" value="PUA domain-like"/>
    <property type="match status" value="1"/>
</dbReference>
<evidence type="ECO:0000259" key="1">
    <source>
        <dbReference type="Pfam" id="PF01878"/>
    </source>
</evidence>
<dbReference type="Proteomes" id="UP000320776">
    <property type="component" value="Chromosome"/>
</dbReference>
<organism evidence="2 3">
    <name type="scientific">Sporomusa termitida</name>
    <dbReference type="NCBI Taxonomy" id="2377"/>
    <lineage>
        <taxon>Bacteria</taxon>
        <taxon>Bacillati</taxon>
        <taxon>Bacillota</taxon>
        <taxon>Negativicutes</taxon>
        <taxon>Selenomonadales</taxon>
        <taxon>Sporomusaceae</taxon>
        <taxon>Sporomusa</taxon>
    </lineage>
</organism>
<dbReference type="Pfam" id="PF01878">
    <property type="entry name" value="EVE"/>
    <property type="match status" value="1"/>
</dbReference>
<dbReference type="PANTHER" id="PTHR14087">
    <property type="entry name" value="THYMOCYTE NUCLEAR PROTEIN 1"/>
    <property type="match status" value="1"/>
</dbReference>
<dbReference type="CDD" id="cd21133">
    <property type="entry name" value="EVE"/>
    <property type="match status" value="1"/>
</dbReference>
<feature type="domain" description="EVE" evidence="1">
    <location>
        <begin position="3"/>
        <end position="132"/>
    </location>
</feature>
<gene>
    <name evidence="2" type="ORF">SPTER_05580</name>
</gene>
<protein>
    <submittedName>
        <fullName evidence="2">EVE domain protein</fullName>
    </submittedName>
</protein>
<evidence type="ECO:0000313" key="2">
    <source>
        <dbReference type="EMBL" id="QDR79285.1"/>
    </source>
</evidence>
<dbReference type="KEGG" id="sted:SPTER_05580"/>
<sequence>MSFWLAKTEPETFSYFDLERLTKDMWDGVRNFTAAKHIKAMQPGDLLLIYHSGKEKAIVGVAEAVSDPYPDPTSADSRFYTIDVIPRYRLPQPVTLRDIKANSAFADWELVRQSRLSVMPVSDSHWQLIMKLSGQA</sequence>
<dbReference type="Gene3D" id="3.10.590.10">
    <property type="entry name" value="ph1033 like domains"/>
    <property type="match status" value="1"/>
</dbReference>
<proteinExistence type="predicted"/>
<evidence type="ECO:0000313" key="3">
    <source>
        <dbReference type="Proteomes" id="UP000320776"/>
    </source>
</evidence>
<dbReference type="InterPro" id="IPR052181">
    <property type="entry name" value="5hmC_binding"/>
</dbReference>
<keyword evidence="3" id="KW-1185">Reference proteome</keyword>
<dbReference type="PANTHER" id="PTHR14087:SF7">
    <property type="entry name" value="THYMOCYTE NUCLEAR PROTEIN 1"/>
    <property type="match status" value="1"/>
</dbReference>
<dbReference type="InterPro" id="IPR047197">
    <property type="entry name" value="THYN1-like_EVE"/>
</dbReference>
<dbReference type="InterPro" id="IPR015947">
    <property type="entry name" value="PUA-like_sf"/>
</dbReference>
<dbReference type="EMBL" id="CP036259">
    <property type="protein sequence ID" value="QDR79285.1"/>
    <property type="molecule type" value="Genomic_DNA"/>
</dbReference>
<dbReference type="InterPro" id="IPR002740">
    <property type="entry name" value="EVE_domain"/>
</dbReference>
<dbReference type="RefSeq" id="WP_144348953.1">
    <property type="nucleotide sequence ID" value="NZ_CP036259.1"/>
</dbReference>
<accession>A0A517DPJ2</accession>
<reference evidence="2 3" key="1">
    <citation type="submission" date="2019-02" db="EMBL/GenBank/DDBJ databases">
        <title>Closed genome of Sporomusa termitida DSM 4440.</title>
        <authorList>
            <person name="Poehlein A."/>
            <person name="Daniel R."/>
        </authorList>
    </citation>
    <scope>NUCLEOTIDE SEQUENCE [LARGE SCALE GENOMIC DNA]</scope>
    <source>
        <strain evidence="2 3">DSM 4440</strain>
    </source>
</reference>
<dbReference type="OrthoDB" id="9791347at2"/>
<dbReference type="AlphaFoldDB" id="A0A517DPJ2"/>
<name>A0A517DPJ2_9FIRM</name>